<evidence type="ECO:0000256" key="5">
    <source>
        <dbReference type="ARBA" id="ARBA00093797"/>
    </source>
</evidence>
<dbReference type="Gene3D" id="1.20.58.380">
    <property type="entry name" value="Flagellar protein flit"/>
    <property type="match status" value="1"/>
</dbReference>
<dbReference type="InterPro" id="IPR008622">
    <property type="entry name" value="FliT"/>
</dbReference>
<keyword evidence="2" id="KW-0963">Cytoplasm</keyword>
<protein>
    <recommendedName>
        <fullName evidence="5">Flagellar protein FliT</fullName>
    </recommendedName>
</protein>
<organism evidence="6 7">
    <name type="scientific">Polaromonas aquatica</name>
    <dbReference type="NCBI Taxonomy" id="332657"/>
    <lineage>
        <taxon>Bacteria</taxon>
        <taxon>Pseudomonadati</taxon>
        <taxon>Pseudomonadota</taxon>
        <taxon>Betaproteobacteria</taxon>
        <taxon>Burkholderiales</taxon>
        <taxon>Comamonadaceae</taxon>
        <taxon>Polaromonas</taxon>
    </lineage>
</organism>
<comment type="caution">
    <text evidence="6">The sequence shown here is derived from an EMBL/GenBank/DDBJ whole genome shotgun (WGS) entry which is preliminary data.</text>
</comment>
<dbReference type="Proteomes" id="UP001596270">
    <property type="component" value="Unassembled WGS sequence"/>
</dbReference>
<evidence type="ECO:0000256" key="4">
    <source>
        <dbReference type="ARBA" id="ARBA00023186"/>
    </source>
</evidence>
<sequence>MGSQSEVIHCYEQLIPLAARMHELARAREWGALPGLETQCSVIIERLKVIEQFEGLDDDQRLHKYRLLSRLKADRDAIVAIVSPQVAQLGAILESLQRSRGLQQIYGQ</sequence>
<keyword evidence="6" id="KW-0966">Cell projection</keyword>
<proteinExistence type="predicted"/>
<keyword evidence="4" id="KW-0143">Chaperone</keyword>
<evidence type="ECO:0000256" key="1">
    <source>
        <dbReference type="ARBA" id="ARBA00004514"/>
    </source>
</evidence>
<keyword evidence="7" id="KW-1185">Reference proteome</keyword>
<gene>
    <name evidence="6" type="ORF">ACFQND_14075</name>
</gene>
<accession>A0ABW1U0W0</accession>
<keyword evidence="6" id="KW-0282">Flagellum</keyword>
<evidence type="ECO:0000313" key="6">
    <source>
        <dbReference type="EMBL" id="MFC6282351.1"/>
    </source>
</evidence>
<evidence type="ECO:0000313" key="7">
    <source>
        <dbReference type="Proteomes" id="UP001596270"/>
    </source>
</evidence>
<keyword evidence="3" id="KW-1005">Bacterial flagellum biogenesis</keyword>
<name>A0ABW1U0W0_9BURK</name>
<dbReference type="RefSeq" id="WP_371437517.1">
    <property type="nucleotide sequence ID" value="NZ_JBHSRS010000076.1"/>
</dbReference>
<reference evidence="7" key="1">
    <citation type="journal article" date="2019" name="Int. J. Syst. Evol. Microbiol.">
        <title>The Global Catalogue of Microorganisms (GCM) 10K type strain sequencing project: providing services to taxonomists for standard genome sequencing and annotation.</title>
        <authorList>
            <consortium name="The Broad Institute Genomics Platform"/>
            <consortium name="The Broad Institute Genome Sequencing Center for Infectious Disease"/>
            <person name="Wu L."/>
            <person name="Ma J."/>
        </authorList>
    </citation>
    <scope>NUCLEOTIDE SEQUENCE [LARGE SCALE GENOMIC DNA]</scope>
    <source>
        <strain evidence="7">CCUG 39402</strain>
    </source>
</reference>
<comment type="subcellular location">
    <subcellularLocation>
        <location evidence="1">Cytoplasm</location>
        <location evidence="1">Cytosol</location>
    </subcellularLocation>
</comment>
<dbReference type="EMBL" id="JBHSRS010000076">
    <property type="protein sequence ID" value="MFC6282351.1"/>
    <property type="molecule type" value="Genomic_DNA"/>
</dbReference>
<dbReference type="Pfam" id="PF05400">
    <property type="entry name" value="FliT"/>
    <property type="match status" value="1"/>
</dbReference>
<evidence type="ECO:0000256" key="3">
    <source>
        <dbReference type="ARBA" id="ARBA00022795"/>
    </source>
</evidence>
<keyword evidence="6" id="KW-0969">Cilium</keyword>
<evidence type="ECO:0000256" key="2">
    <source>
        <dbReference type="ARBA" id="ARBA00022490"/>
    </source>
</evidence>